<protein>
    <submittedName>
        <fullName evidence="1">Uncharacterized protein</fullName>
    </submittedName>
</protein>
<keyword evidence="2" id="KW-1185">Reference proteome</keyword>
<proteinExistence type="predicted"/>
<sequence>MPDPKRDSRRSSRSGTSDAHRHEKRERSRSYQEARRGSLKPSEQERPRLKSRTHSAPLVQLRQQQQDHVEKSWDQDGESEDDESPLPSGSRSPAYFDTLTRTTSGDALSRMPSGPPVSPRSSEINIVVLGAPGVGKSTFIQLALDLPTPASLGARKIPLNGSSCLVRLLELPFDEVDIDEDDIISWPDRIEQRKMPRVDGAMTLYDVSDRKSFEQVPEVLTAIRKASIPSMLISSKCDYPPAKRDLDPVQIEETAKSRIGNIETLQTTFAGSDAHKRGVSVLLKAIQANKHDQVSETSAAHRRTKSSAYSKPPLRLQSQSRASADSVGMTPIDLAHTRHDSSMMTNSPKRSSEPIAPNEMHHSFLLDESTESDTEESASKEPDARSETPSDERGYTFDNLVDRLLALPKSKADSRFGAIFLAEYRNFAPPGRLLEAIVCRFEALDSTDTPFMMKTVSQLRYLSVIEQWIGAYPGDFAHPTTLRRMRTFIVKIAETRIFSAAANEMTFDLDAVHEDDDTNWAYSDRDCERRDTTDTTASWESRASTLLDDPDFTFPDRMAARAEQLQLPRRHPSRRQQHRRTPSRRDQGSGAPGRGEGLGQTRDPHGAVEILLRVQTGVGELERRADPVYPAAETRSRGRHGREQDCDSSSTSAALKLRLLQAQGAGRGSGSSSGDERSVHDHYEGKVGRPRPCDDFMIYHFLSKGVNGTNLGAMGRKVPCAWKSWKSWKGLVTINPCFAAYDL</sequence>
<evidence type="ECO:0000313" key="2">
    <source>
        <dbReference type="Proteomes" id="UP001320706"/>
    </source>
</evidence>
<comment type="caution">
    <text evidence="1">The sequence shown here is derived from an EMBL/GenBank/DDBJ whole genome shotgun (WGS) entry which is preliminary data.</text>
</comment>
<organism evidence="1 2">
    <name type="scientific">Zalaria obscura</name>
    <dbReference type="NCBI Taxonomy" id="2024903"/>
    <lineage>
        <taxon>Eukaryota</taxon>
        <taxon>Fungi</taxon>
        <taxon>Dikarya</taxon>
        <taxon>Ascomycota</taxon>
        <taxon>Pezizomycotina</taxon>
        <taxon>Dothideomycetes</taxon>
        <taxon>Dothideomycetidae</taxon>
        <taxon>Dothideales</taxon>
        <taxon>Zalariaceae</taxon>
        <taxon>Zalaria</taxon>
    </lineage>
</organism>
<accession>A0ACC3SKQ2</accession>
<evidence type="ECO:0000313" key="1">
    <source>
        <dbReference type="EMBL" id="KAK8217181.1"/>
    </source>
</evidence>
<dbReference type="EMBL" id="JAMKPW020000006">
    <property type="protein sequence ID" value="KAK8217181.1"/>
    <property type="molecule type" value="Genomic_DNA"/>
</dbReference>
<gene>
    <name evidence="1" type="ORF">M8818_001433</name>
</gene>
<dbReference type="Proteomes" id="UP001320706">
    <property type="component" value="Unassembled WGS sequence"/>
</dbReference>
<name>A0ACC3SKQ2_9PEZI</name>
<reference evidence="1" key="1">
    <citation type="submission" date="2024-02" db="EMBL/GenBank/DDBJ databases">
        <title>Metagenome Assembled Genome of Zalaria obscura JY119.</title>
        <authorList>
            <person name="Vighnesh L."/>
            <person name="Jagadeeshwari U."/>
            <person name="Venkata Ramana C."/>
            <person name="Sasikala C."/>
        </authorList>
    </citation>
    <scope>NUCLEOTIDE SEQUENCE</scope>
    <source>
        <strain evidence="1">JY119</strain>
    </source>
</reference>